<sequence>MRFRIAPGFALVGLLVVGACSPKPDDSRQTEKINTYDVAESRAPPPADAVSPSAMVAGAPGISVTAAPGVAFNYHYSFRQPPAKIAAAQEAHAQACEKLGIARCRITGMRYSLVGEDRVEAMLAFKLDPTIARNFGKEGIAAIEKAEGMLIDAEITGTDAGAQITRGEQTRASLADQIASLKAELAKPGLKSAERADLSARLTELQRQAAATKANVEDAKDSLATTPMVFDYHSGTVIRGFDGRSPFANALDTAINSAQTTLAVVLQLIAVLAAPVLLLVLLLLLWLYAIRPLIPRKTGALPDVAPPTPPAV</sequence>
<reference evidence="4" key="1">
    <citation type="submission" date="2023-07" db="EMBL/GenBank/DDBJ databases">
        <authorList>
            <person name="Kim M.K."/>
        </authorList>
    </citation>
    <scope>NUCLEOTIDE SEQUENCE</scope>
    <source>
        <strain evidence="4">CA1-15</strain>
    </source>
</reference>
<evidence type="ECO:0000256" key="3">
    <source>
        <dbReference type="SAM" id="Phobius"/>
    </source>
</evidence>
<dbReference type="Proteomes" id="UP001176468">
    <property type="component" value="Unassembled WGS sequence"/>
</dbReference>
<dbReference type="RefSeq" id="WP_304561383.1">
    <property type="nucleotide sequence ID" value="NZ_JAUQSZ010000007.1"/>
</dbReference>
<evidence type="ECO:0000313" key="4">
    <source>
        <dbReference type="EMBL" id="MDO7842922.1"/>
    </source>
</evidence>
<protein>
    <recommendedName>
        <fullName evidence="6">DUF4349 domain-containing protein</fullName>
    </recommendedName>
</protein>
<evidence type="ECO:0000256" key="2">
    <source>
        <dbReference type="SAM" id="MobiDB-lite"/>
    </source>
</evidence>
<gene>
    <name evidence="4" type="ORF">Q5H94_11350</name>
</gene>
<organism evidence="4 5">
    <name type="scientific">Sphingomonas immobilis</name>
    <dbReference type="NCBI Taxonomy" id="3063997"/>
    <lineage>
        <taxon>Bacteria</taxon>
        <taxon>Pseudomonadati</taxon>
        <taxon>Pseudomonadota</taxon>
        <taxon>Alphaproteobacteria</taxon>
        <taxon>Sphingomonadales</taxon>
        <taxon>Sphingomonadaceae</taxon>
        <taxon>Sphingomonas</taxon>
    </lineage>
</organism>
<keyword evidence="3" id="KW-1133">Transmembrane helix</keyword>
<feature type="coiled-coil region" evidence="1">
    <location>
        <begin position="195"/>
        <end position="222"/>
    </location>
</feature>
<feature type="transmembrane region" description="Helical" evidence="3">
    <location>
        <begin position="264"/>
        <end position="288"/>
    </location>
</feature>
<comment type="caution">
    <text evidence="4">The sequence shown here is derived from an EMBL/GenBank/DDBJ whole genome shotgun (WGS) entry which is preliminary data.</text>
</comment>
<feature type="region of interest" description="Disordered" evidence="2">
    <location>
        <begin position="24"/>
        <end position="49"/>
    </location>
</feature>
<name>A0ABT8ZZB2_9SPHN</name>
<keyword evidence="5" id="KW-1185">Reference proteome</keyword>
<dbReference type="PROSITE" id="PS51257">
    <property type="entry name" value="PROKAR_LIPOPROTEIN"/>
    <property type="match status" value="1"/>
</dbReference>
<evidence type="ECO:0008006" key="6">
    <source>
        <dbReference type="Google" id="ProtNLM"/>
    </source>
</evidence>
<evidence type="ECO:0000313" key="5">
    <source>
        <dbReference type="Proteomes" id="UP001176468"/>
    </source>
</evidence>
<evidence type="ECO:0000256" key="1">
    <source>
        <dbReference type="SAM" id="Coils"/>
    </source>
</evidence>
<dbReference type="EMBL" id="JAUQSZ010000007">
    <property type="protein sequence ID" value="MDO7842922.1"/>
    <property type="molecule type" value="Genomic_DNA"/>
</dbReference>
<proteinExistence type="predicted"/>
<accession>A0ABT8ZZB2</accession>
<keyword evidence="3" id="KW-0472">Membrane</keyword>
<keyword evidence="1" id="KW-0175">Coiled coil</keyword>
<keyword evidence="3" id="KW-0812">Transmembrane</keyword>